<dbReference type="EMBL" id="LAZR01043249">
    <property type="protein sequence ID" value="KKL07545.1"/>
    <property type="molecule type" value="Genomic_DNA"/>
</dbReference>
<accession>A0A0F9ADP9</accession>
<gene>
    <name evidence="1" type="ORF">LCGC14_2584960</name>
</gene>
<organism evidence="1">
    <name type="scientific">marine sediment metagenome</name>
    <dbReference type="NCBI Taxonomy" id="412755"/>
    <lineage>
        <taxon>unclassified sequences</taxon>
        <taxon>metagenomes</taxon>
        <taxon>ecological metagenomes</taxon>
    </lineage>
</organism>
<evidence type="ECO:0000313" key="1">
    <source>
        <dbReference type="EMBL" id="KKL07545.1"/>
    </source>
</evidence>
<name>A0A0F9ADP9_9ZZZZ</name>
<comment type="caution">
    <text evidence="1">The sequence shown here is derived from an EMBL/GenBank/DDBJ whole genome shotgun (WGS) entry which is preliminary data.</text>
</comment>
<proteinExistence type="predicted"/>
<reference evidence="1" key="1">
    <citation type="journal article" date="2015" name="Nature">
        <title>Complex archaea that bridge the gap between prokaryotes and eukaryotes.</title>
        <authorList>
            <person name="Spang A."/>
            <person name="Saw J.H."/>
            <person name="Jorgensen S.L."/>
            <person name="Zaremba-Niedzwiedzka K."/>
            <person name="Martijn J."/>
            <person name="Lind A.E."/>
            <person name="van Eijk R."/>
            <person name="Schleper C."/>
            <person name="Guy L."/>
            <person name="Ettema T.J."/>
        </authorList>
    </citation>
    <scope>NUCLEOTIDE SEQUENCE</scope>
</reference>
<protein>
    <submittedName>
        <fullName evidence="1">Uncharacterized protein</fullName>
    </submittedName>
</protein>
<dbReference type="AlphaFoldDB" id="A0A0F9ADP9"/>
<feature type="non-terminal residue" evidence="1">
    <location>
        <position position="51"/>
    </location>
</feature>
<sequence>MGTAELGQNILAAMTALSDADKANRTKAMITMGDEIEDFFLTYITAYDVYD</sequence>